<dbReference type="Proteomes" id="UP000249789">
    <property type="component" value="Unassembled WGS sequence"/>
</dbReference>
<protein>
    <submittedName>
        <fullName evidence="1">Uncharacterized protein</fullName>
    </submittedName>
</protein>
<dbReference type="GeneID" id="63866089"/>
<sequence length="157" mass="17727">MLRLEENGPRIVLLVTTPIGGSFEYIRGAVGYDPKLYSPIEWSSHQNSSLPNLKSRLRFVTHYAMCVIETAVWENTDMTLLEKFRYTQFWEHPGDATMSVPSHSSASRSSVKGVDAHAGWNWCEDEICRIESGDVIGRTRMIDTEIVQSTSSDSIQL</sequence>
<keyword evidence="2" id="KW-1185">Reference proteome</keyword>
<reference evidence="1 2" key="1">
    <citation type="submission" date="2018-02" db="EMBL/GenBank/DDBJ databases">
        <title>The genomes of Aspergillus section Nigri reveals drivers in fungal speciation.</title>
        <authorList>
            <consortium name="DOE Joint Genome Institute"/>
            <person name="Vesth T.C."/>
            <person name="Nybo J."/>
            <person name="Theobald S."/>
            <person name="Brandl J."/>
            <person name="Frisvad J.C."/>
            <person name="Nielsen K.F."/>
            <person name="Lyhne E.K."/>
            <person name="Kogle M.E."/>
            <person name="Kuo A."/>
            <person name="Riley R."/>
            <person name="Clum A."/>
            <person name="Nolan M."/>
            <person name="Lipzen A."/>
            <person name="Salamov A."/>
            <person name="Henrissat B."/>
            <person name="Wiebenga A."/>
            <person name="De vries R.P."/>
            <person name="Grigoriev I.V."/>
            <person name="Mortensen U.H."/>
            <person name="Andersen M.R."/>
            <person name="Baker S.E."/>
        </authorList>
    </citation>
    <scope>NUCLEOTIDE SEQUENCE [LARGE SCALE GENOMIC DNA]</scope>
    <source>
        <strain evidence="1 2">CBS 313.89</strain>
    </source>
</reference>
<evidence type="ECO:0000313" key="2">
    <source>
        <dbReference type="Proteomes" id="UP000249789"/>
    </source>
</evidence>
<dbReference type="EMBL" id="KZ824659">
    <property type="protein sequence ID" value="RAK75316.1"/>
    <property type="molecule type" value="Genomic_DNA"/>
</dbReference>
<name>A0A8G1VXJ1_9EURO</name>
<gene>
    <name evidence="1" type="ORF">BO72DRAFT_498247</name>
</gene>
<evidence type="ECO:0000313" key="1">
    <source>
        <dbReference type="EMBL" id="RAK75316.1"/>
    </source>
</evidence>
<dbReference type="VEuPathDB" id="FungiDB:BO72DRAFT_498247"/>
<accession>A0A8G1VXJ1</accession>
<dbReference type="OrthoDB" id="4489302at2759"/>
<proteinExistence type="predicted"/>
<organism evidence="1 2">
    <name type="scientific">Aspergillus fijiensis CBS 313.89</name>
    <dbReference type="NCBI Taxonomy" id="1448319"/>
    <lineage>
        <taxon>Eukaryota</taxon>
        <taxon>Fungi</taxon>
        <taxon>Dikarya</taxon>
        <taxon>Ascomycota</taxon>
        <taxon>Pezizomycotina</taxon>
        <taxon>Eurotiomycetes</taxon>
        <taxon>Eurotiomycetidae</taxon>
        <taxon>Eurotiales</taxon>
        <taxon>Aspergillaceae</taxon>
        <taxon>Aspergillus</taxon>
    </lineage>
</organism>
<dbReference type="AlphaFoldDB" id="A0A8G1VXJ1"/>
<dbReference type="RefSeq" id="XP_040799326.1">
    <property type="nucleotide sequence ID" value="XM_040948756.1"/>
</dbReference>